<evidence type="ECO:0000256" key="2">
    <source>
        <dbReference type="ARBA" id="ARBA00006285"/>
    </source>
</evidence>
<dbReference type="AlphaFoldDB" id="A0A2G9UYA0"/>
<evidence type="ECO:0000313" key="6">
    <source>
        <dbReference type="EMBL" id="PIO75173.1"/>
    </source>
</evidence>
<dbReference type="InterPro" id="IPR025705">
    <property type="entry name" value="Beta_hexosaminidase_sua/sub"/>
</dbReference>
<dbReference type="GO" id="GO:0006689">
    <property type="term" value="P:ganglioside catabolic process"/>
    <property type="evidence" value="ECO:0007669"/>
    <property type="project" value="TreeGrafter"/>
</dbReference>
<dbReference type="PANTHER" id="PTHR22600:SF21">
    <property type="entry name" value="BETA-HEXOSAMINIDASE A"/>
    <property type="match status" value="1"/>
</dbReference>
<dbReference type="OrthoDB" id="428480at2759"/>
<dbReference type="GO" id="GO:0005975">
    <property type="term" value="P:carbohydrate metabolic process"/>
    <property type="evidence" value="ECO:0007669"/>
    <property type="project" value="InterPro"/>
</dbReference>
<evidence type="ECO:0000256" key="3">
    <source>
        <dbReference type="ARBA" id="ARBA00012663"/>
    </source>
</evidence>
<dbReference type="EMBL" id="KZ345171">
    <property type="protein sequence ID" value="PIO75173.1"/>
    <property type="molecule type" value="Genomic_DNA"/>
</dbReference>
<comment type="similarity">
    <text evidence="2">Belongs to the glycosyl hydrolase 20 family.</text>
</comment>
<protein>
    <recommendedName>
        <fullName evidence="3">beta-N-acetylhexosaminidase</fullName>
        <ecNumber evidence="3">3.2.1.52</ecNumber>
    </recommendedName>
</protein>
<keyword evidence="7" id="KW-1185">Reference proteome</keyword>
<dbReference type="Pfam" id="PF00728">
    <property type="entry name" value="Glyco_hydro_20"/>
    <property type="match status" value="1"/>
</dbReference>
<comment type="catalytic activity">
    <reaction evidence="1">
        <text>Hydrolysis of terminal non-reducing N-acetyl-D-hexosamine residues in N-acetyl-beta-D-hexosaminides.</text>
        <dbReference type="EC" id="3.2.1.52"/>
    </reaction>
</comment>
<dbReference type="GO" id="GO:0004563">
    <property type="term" value="F:beta-N-acetylhexosaminidase activity"/>
    <property type="evidence" value="ECO:0007669"/>
    <property type="project" value="UniProtKB-EC"/>
</dbReference>
<accession>A0A2G9UYA0</accession>
<dbReference type="EC" id="3.2.1.52" evidence="3"/>
<evidence type="ECO:0000256" key="4">
    <source>
        <dbReference type="ARBA" id="ARBA00022801"/>
    </source>
</evidence>
<evidence type="ECO:0000256" key="1">
    <source>
        <dbReference type="ARBA" id="ARBA00001231"/>
    </source>
</evidence>
<name>A0A2G9UYA0_TELCI</name>
<sequence>MKAMDINTTHELLDYYWKTLFGLIDKARPGTKKIVWQEVLDMNVNVSDAIAHVWKGNSVEVVREEMANVTAAGHYAILSSCWYLDLIKYGADWKTYYQCDPTDFQGTDKQKARVLGGEAALWGEYVDGTNFIARMWPRASAVAERLWSDPAQTKSYDDAWPRLHEFRCRMMNRGFAAAPPNAPDYCPFEWDPIYKEL</sequence>
<dbReference type="Proteomes" id="UP000230423">
    <property type="component" value="Unassembled WGS sequence"/>
</dbReference>
<dbReference type="InterPro" id="IPR017853">
    <property type="entry name" value="GH"/>
</dbReference>
<feature type="domain" description="Glycoside hydrolase family 20 catalytic" evidence="5">
    <location>
        <begin position="1"/>
        <end position="149"/>
    </location>
</feature>
<evidence type="ECO:0000259" key="5">
    <source>
        <dbReference type="Pfam" id="PF00728"/>
    </source>
</evidence>
<dbReference type="GO" id="GO:0030203">
    <property type="term" value="P:glycosaminoglycan metabolic process"/>
    <property type="evidence" value="ECO:0007669"/>
    <property type="project" value="TreeGrafter"/>
</dbReference>
<reference evidence="6 7" key="1">
    <citation type="submission" date="2015-09" db="EMBL/GenBank/DDBJ databases">
        <title>Draft genome of the parasitic nematode Teladorsagia circumcincta isolate WARC Sus (inbred).</title>
        <authorList>
            <person name="Mitreva M."/>
        </authorList>
    </citation>
    <scope>NUCLEOTIDE SEQUENCE [LARGE SCALE GENOMIC DNA]</scope>
    <source>
        <strain evidence="6 7">S</strain>
    </source>
</reference>
<dbReference type="InterPro" id="IPR015883">
    <property type="entry name" value="Glyco_hydro_20_cat"/>
</dbReference>
<dbReference type="Gene3D" id="3.20.20.80">
    <property type="entry name" value="Glycosidases"/>
    <property type="match status" value="1"/>
</dbReference>
<dbReference type="GO" id="GO:0016020">
    <property type="term" value="C:membrane"/>
    <property type="evidence" value="ECO:0007669"/>
    <property type="project" value="TreeGrafter"/>
</dbReference>
<gene>
    <name evidence="6" type="ORF">TELCIR_02798</name>
</gene>
<dbReference type="GO" id="GO:0005764">
    <property type="term" value="C:lysosome"/>
    <property type="evidence" value="ECO:0007669"/>
    <property type="project" value="TreeGrafter"/>
</dbReference>
<proteinExistence type="inferred from homology"/>
<evidence type="ECO:0000313" key="7">
    <source>
        <dbReference type="Proteomes" id="UP000230423"/>
    </source>
</evidence>
<dbReference type="SUPFAM" id="SSF51445">
    <property type="entry name" value="(Trans)glycosidases"/>
    <property type="match status" value="1"/>
</dbReference>
<dbReference type="PANTHER" id="PTHR22600">
    <property type="entry name" value="BETA-HEXOSAMINIDASE"/>
    <property type="match status" value="1"/>
</dbReference>
<organism evidence="6 7">
    <name type="scientific">Teladorsagia circumcincta</name>
    <name type="common">Brown stomach worm</name>
    <name type="synonym">Ostertagia circumcincta</name>
    <dbReference type="NCBI Taxonomy" id="45464"/>
    <lineage>
        <taxon>Eukaryota</taxon>
        <taxon>Metazoa</taxon>
        <taxon>Ecdysozoa</taxon>
        <taxon>Nematoda</taxon>
        <taxon>Chromadorea</taxon>
        <taxon>Rhabditida</taxon>
        <taxon>Rhabditina</taxon>
        <taxon>Rhabditomorpha</taxon>
        <taxon>Strongyloidea</taxon>
        <taxon>Trichostrongylidae</taxon>
        <taxon>Teladorsagia</taxon>
    </lineage>
</organism>
<keyword evidence="4 6" id="KW-0378">Hydrolase</keyword>